<dbReference type="Proteomes" id="UP001057402">
    <property type="component" value="Chromosome 4"/>
</dbReference>
<reference evidence="2" key="1">
    <citation type="journal article" date="2023" name="Front. Plant Sci.">
        <title>Chromosomal-level genome assembly of Melastoma candidum provides insights into trichome evolution.</title>
        <authorList>
            <person name="Zhong Y."/>
            <person name="Wu W."/>
            <person name="Sun C."/>
            <person name="Zou P."/>
            <person name="Liu Y."/>
            <person name="Dai S."/>
            <person name="Zhou R."/>
        </authorList>
    </citation>
    <scope>NUCLEOTIDE SEQUENCE [LARGE SCALE GENOMIC DNA]</scope>
</reference>
<evidence type="ECO:0000313" key="1">
    <source>
        <dbReference type="EMBL" id="KAI4378606.1"/>
    </source>
</evidence>
<keyword evidence="2" id="KW-1185">Reference proteome</keyword>
<organism evidence="1 2">
    <name type="scientific">Melastoma candidum</name>
    <dbReference type="NCBI Taxonomy" id="119954"/>
    <lineage>
        <taxon>Eukaryota</taxon>
        <taxon>Viridiplantae</taxon>
        <taxon>Streptophyta</taxon>
        <taxon>Embryophyta</taxon>
        <taxon>Tracheophyta</taxon>
        <taxon>Spermatophyta</taxon>
        <taxon>Magnoliopsida</taxon>
        <taxon>eudicotyledons</taxon>
        <taxon>Gunneridae</taxon>
        <taxon>Pentapetalae</taxon>
        <taxon>rosids</taxon>
        <taxon>malvids</taxon>
        <taxon>Myrtales</taxon>
        <taxon>Melastomataceae</taxon>
        <taxon>Melastomatoideae</taxon>
        <taxon>Melastomateae</taxon>
        <taxon>Melastoma</taxon>
    </lineage>
</organism>
<protein>
    <submittedName>
        <fullName evidence="1">Uncharacterized protein</fullName>
    </submittedName>
</protein>
<name>A0ACB9RL97_9MYRT</name>
<gene>
    <name evidence="1" type="ORF">MLD38_016064</name>
</gene>
<dbReference type="EMBL" id="CM042883">
    <property type="protein sequence ID" value="KAI4378606.1"/>
    <property type="molecule type" value="Genomic_DNA"/>
</dbReference>
<proteinExistence type="predicted"/>
<comment type="caution">
    <text evidence="1">The sequence shown here is derived from an EMBL/GenBank/DDBJ whole genome shotgun (WGS) entry which is preliminary data.</text>
</comment>
<evidence type="ECO:0000313" key="2">
    <source>
        <dbReference type="Proteomes" id="UP001057402"/>
    </source>
</evidence>
<accession>A0ACB9RL97</accession>
<sequence>MNKDEMNAWFRKAKPFLAVIFLQVGLAGMDLLCKAALNKGMSNYVLVVYRHAVATLFISPFALVLDKYAPAKPASSDWESNAYSV</sequence>